<proteinExistence type="predicted"/>
<dbReference type="RefSeq" id="WP_169501682.1">
    <property type="nucleotide sequence ID" value="NZ_JABBFZ010000046.1"/>
</dbReference>
<organism evidence="1 2">
    <name type="scientific">Paraburkholderia antibiotica</name>
    <dbReference type="NCBI Taxonomy" id="2728839"/>
    <lineage>
        <taxon>Bacteria</taxon>
        <taxon>Pseudomonadati</taxon>
        <taxon>Pseudomonadota</taxon>
        <taxon>Betaproteobacteria</taxon>
        <taxon>Burkholderiales</taxon>
        <taxon>Burkholderiaceae</taxon>
        <taxon>Paraburkholderia</taxon>
    </lineage>
</organism>
<comment type="caution">
    <text evidence="1">The sequence shown here is derived from an EMBL/GenBank/DDBJ whole genome shotgun (WGS) entry which is preliminary data.</text>
</comment>
<name>A0A7Y0FGU4_9BURK</name>
<reference evidence="1 2" key="1">
    <citation type="submission" date="2020-04" db="EMBL/GenBank/DDBJ databases">
        <title>Paraburkholderia sp. G-4-1-8 isolated from soil.</title>
        <authorList>
            <person name="Dahal R.H."/>
        </authorList>
    </citation>
    <scope>NUCLEOTIDE SEQUENCE [LARGE SCALE GENOMIC DNA]</scope>
    <source>
        <strain evidence="1 2">G-4-1-8</strain>
    </source>
</reference>
<evidence type="ECO:0000313" key="2">
    <source>
        <dbReference type="Proteomes" id="UP000583127"/>
    </source>
</evidence>
<dbReference type="InterPro" id="IPR025361">
    <property type="entry name" value="DUF4265"/>
</dbReference>
<dbReference type="AlphaFoldDB" id="A0A7Y0FGU4"/>
<evidence type="ECO:0000313" key="1">
    <source>
        <dbReference type="EMBL" id="NML35507.1"/>
    </source>
</evidence>
<keyword evidence="2" id="KW-1185">Reference proteome</keyword>
<dbReference type="EMBL" id="JABBFZ010000046">
    <property type="protein sequence ID" value="NML35507.1"/>
    <property type="molecule type" value="Genomic_DNA"/>
</dbReference>
<sequence length="143" mass="16208">MKKILFKLDVVEGYPPVSMESVWSEPVASDLFKVRNIPFYTKDVSLDDEVAVDVGKDGELLFKEVVRPSDNSTLRVVVFDEGVNKIEAIQETLVRLGCAWEGMGTRLFSVNVPRAINLDDVLAVLEEYTRDGWADYEYGMIRQ</sequence>
<gene>
    <name evidence="1" type="ORF">HHL14_32440</name>
</gene>
<dbReference type="Proteomes" id="UP000583127">
    <property type="component" value="Unassembled WGS sequence"/>
</dbReference>
<dbReference type="Pfam" id="PF14085">
    <property type="entry name" value="DUF4265"/>
    <property type="match status" value="1"/>
</dbReference>
<accession>A0A7Y0FGU4</accession>
<protein>
    <submittedName>
        <fullName evidence="1">DUF4265 domain-containing protein</fullName>
    </submittedName>
</protein>